<dbReference type="PANTHER" id="PTHR33778">
    <property type="entry name" value="PROTEIN MGTC"/>
    <property type="match status" value="1"/>
</dbReference>
<dbReference type="AlphaFoldDB" id="D6Y5U5"/>
<name>D6Y5U5_THEBD</name>
<keyword evidence="5 8" id="KW-1133">Transmembrane helix</keyword>
<dbReference type="eggNOG" id="COG1285">
    <property type="taxonomic scope" value="Bacteria"/>
</dbReference>
<evidence type="ECO:0000256" key="5">
    <source>
        <dbReference type="ARBA" id="ARBA00022989"/>
    </source>
</evidence>
<dbReference type="PANTHER" id="PTHR33778:SF1">
    <property type="entry name" value="MAGNESIUM TRANSPORTER YHID-RELATED"/>
    <property type="match status" value="1"/>
</dbReference>
<dbReference type="PRINTS" id="PR01837">
    <property type="entry name" value="MGTCSAPBPROT"/>
</dbReference>
<dbReference type="KEGG" id="tbi:Tbis_0716"/>
<accession>D6Y5U5</accession>
<dbReference type="InterPro" id="IPR003416">
    <property type="entry name" value="MgtC/SapB/SrpB/YhiD_fam"/>
</dbReference>
<evidence type="ECO:0000256" key="2">
    <source>
        <dbReference type="ARBA" id="ARBA00009298"/>
    </source>
</evidence>
<gene>
    <name evidence="10" type="ordered locus">Tbis_0716</name>
</gene>
<keyword evidence="4 8" id="KW-0812">Transmembrane</keyword>
<organism evidence="10 11">
    <name type="scientific">Thermobispora bispora (strain ATCC 19993 / DSM 43833 / CBS 139.67 / JCM 10125 / KCTC 9307 / NBRC 14880 / R51)</name>
    <dbReference type="NCBI Taxonomy" id="469371"/>
    <lineage>
        <taxon>Bacteria</taxon>
        <taxon>Bacillati</taxon>
        <taxon>Actinomycetota</taxon>
        <taxon>Actinomycetes</taxon>
        <taxon>Streptosporangiales</taxon>
        <taxon>Streptosporangiaceae</taxon>
        <taxon>Thermobispora</taxon>
    </lineage>
</organism>
<dbReference type="Pfam" id="PF02308">
    <property type="entry name" value="MgtC"/>
    <property type="match status" value="1"/>
</dbReference>
<sequence>MEAWAAGLQQSLGGETLAEVGKLALAFVLSALIGVEREWRSKAAGIRTHTLVGLGSALFMLISKYGFWDIINRDLVVLDPSRMAAQIVSGIGFIGAGLIFVRRDAVHGLTTAAGVWVVAAVGAAAGAGLPLLATAVTAGHFLAVIGLSPIARLVSRRAESRCGIRIDYLHGSGALRRALDLCERRGFAVSDLSTVRRVRPAEPEEERRRERGEEPHPEVATASMVVLGRGSVTSLIAELIDVPGVVAARADAPDATTD</sequence>
<proteinExistence type="inferred from homology"/>
<evidence type="ECO:0000313" key="11">
    <source>
        <dbReference type="Proteomes" id="UP000006640"/>
    </source>
</evidence>
<dbReference type="EMBL" id="CP001874">
    <property type="protein sequence ID" value="ADG87441.1"/>
    <property type="molecule type" value="Genomic_DNA"/>
</dbReference>
<comment type="similarity">
    <text evidence="2">Belongs to the MgtC/SapB family.</text>
</comment>
<keyword evidence="6 8" id="KW-0472">Membrane</keyword>
<feature type="transmembrane region" description="Helical" evidence="8">
    <location>
        <begin position="138"/>
        <end position="155"/>
    </location>
</feature>
<dbReference type="InterPro" id="IPR049177">
    <property type="entry name" value="MgtC_SapB_SrpB_YhiD_N"/>
</dbReference>
<dbReference type="OrthoDB" id="9811198at2"/>
<keyword evidence="11" id="KW-1185">Reference proteome</keyword>
<dbReference type="STRING" id="469371.Tbis_0716"/>
<evidence type="ECO:0000256" key="6">
    <source>
        <dbReference type="ARBA" id="ARBA00023136"/>
    </source>
</evidence>
<dbReference type="HOGENOM" id="CLU_079292_0_1_11"/>
<evidence type="ECO:0000256" key="4">
    <source>
        <dbReference type="ARBA" id="ARBA00022692"/>
    </source>
</evidence>
<dbReference type="Proteomes" id="UP000006640">
    <property type="component" value="Chromosome"/>
</dbReference>
<feature type="transmembrane region" description="Helical" evidence="8">
    <location>
        <begin position="51"/>
        <end position="71"/>
    </location>
</feature>
<comment type="subcellular location">
    <subcellularLocation>
        <location evidence="1">Cell membrane</location>
        <topology evidence="1">Multi-pass membrane protein</topology>
    </subcellularLocation>
</comment>
<evidence type="ECO:0000256" key="3">
    <source>
        <dbReference type="ARBA" id="ARBA00022475"/>
    </source>
</evidence>
<feature type="transmembrane region" description="Helical" evidence="8">
    <location>
        <begin position="83"/>
        <end position="101"/>
    </location>
</feature>
<feature type="region of interest" description="Disordered" evidence="7">
    <location>
        <begin position="198"/>
        <end position="223"/>
    </location>
</feature>
<feature type="transmembrane region" description="Helical" evidence="8">
    <location>
        <begin position="113"/>
        <end position="132"/>
    </location>
</feature>
<keyword evidence="3" id="KW-1003">Cell membrane</keyword>
<dbReference type="GO" id="GO:0005886">
    <property type="term" value="C:plasma membrane"/>
    <property type="evidence" value="ECO:0007669"/>
    <property type="project" value="UniProtKB-SubCell"/>
</dbReference>
<feature type="compositionally biased region" description="Basic and acidic residues" evidence="7">
    <location>
        <begin position="199"/>
        <end position="217"/>
    </location>
</feature>
<evidence type="ECO:0000259" key="9">
    <source>
        <dbReference type="Pfam" id="PF02308"/>
    </source>
</evidence>
<reference evidence="10 11" key="1">
    <citation type="submission" date="2010-01" db="EMBL/GenBank/DDBJ databases">
        <title>The complete genome of Thermobispora bispora DSM 43833.</title>
        <authorList>
            <consortium name="US DOE Joint Genome Institute (JGI-PGF)"/>
            <person name="Lucas S."/>
            <person name="Copeland A."/>
            <person name="Lapidus A."/>
            <person name="Glavina del Rio T."/>
            <person name="Dalin E."/>
            <person name="Tice H."/>
            <person name="Bruce D."/>
            <person name="Goodwin L."/>
            <person name="Pitluck S."/>
            <person name="Kyrpides N."/>
            <person name="Mavromatis K."/>
            <person name="Ivanova N."/>
            <person name="Mikhailova N."/>
            <person name="Chertkov O."/>
            <person name="Brettin T."/>
            <person name="Detter J.C."/>
            <person name="Han C."/>
            <person name="Larimer F."/>
            <person name="Land M."/>
            <person name="Hauser L."/>
            <person name="Markowitz V."/>
            <person name="Cheng J.-F."/>
            <person name="Hugenholtz P."/>
            <person name="Woyke T."/>
            <person name="Wu D."/>
            <person name="Jando M."/>
            <person name="Schneider S."/>
            <person name="Klenk H.-P."/>
            <person name="Eisen J.A."/>
        </authorList>
    </citation>
    <scope>NUCLEOTIDE SEQUENCE [LARGE SCALE GENOMIC DNA]</scope>
    <source>
        <strain evidence="11">ATCC 19993 / DSM 43833 / CBS 139.67 / JCM 10125 / KCTC 9307 / NBRC 14880 / R51</strain>
    </source>
</reference>
<evidence type="ECO:0000256" key="8">
    <source>
        <dbReference type="SAM" id="Phobius"/>
    </source>
</evidence>
<evidence type="ECO:0000256" key="1">
    <source>
        <dbReference type="ARBA" id="ARBA00004651"/>
    </source>
</evidence>
<feature type="domain" description="MgtC/SapB/SrpB/YhiD N-terminal" evidence="9">
    <location>
        <begin position="23"/>
        <end position="152"/>
    </location>
</feature>
<evidence type="ECO:0000313" key="10">
    <source>
        <dbReference type="EMBL" id="ADG87441.1"/>
    </source>
</evidence>
<dbReference type="RefSeq" id="WP_013130974.1">
    <property type="nucleotide sequence ID" value="NC_014165.1"/>
</dbReference>
<evidence type="ECO:0000256" key="7">
    <source>
        <dbReference type="SAM" id="MobiDB-lite"/>
    </source>
</evidence>
<protein>
    <submittedName>
        <fullName evidence="10">MgtC/SapB transporter</fullName>
    </submittedName>
</protein>